<reference evidence="7" key="1">
    <citation type="submission" date="2021-02" db="EMBL/GenBank/DDBJ databases">
        <authorList>
            <person name="Dougan E. K."/>
            <person name="Rhodes N."/>
            <person name="Thang M."/>
            <person name="Chan C."/>
        </authorList>
    </citation>
    <scope>NUCLEOTIDE SEQUENCE</scope>
</reference>
<name>A0A812P4Y7_9DINO</name>
<keyword evidence="1 4" id="KW-0547">Nucleotide-binding</keyword>
<dbReference type="InterPro" id="IPR033762">
    <property type="entry name" value="MCM_OB"/>
</dbReference>
<dbReference type="GO" id="GO:0017116">
    <property type="term" value="F:single-stranded DNA helicase activity"/>
    <property type="evidence" value="ECO:0007669"/>
    <property type="project" value="TreeGrafter"/>
</dbReference>
<dbReference type="SMART" id="SM00350">
    <property type="entry name" value="MCM"/>
    <property type="match status" value="1"/>
</dbReference>
<evidence type="ECO:0000256" key="1">
    <source>
        <dbReference type="ARBA" id="ARBA00022741"/>
    </source>
</evidence>
<evidence type="ECO:0000256" key="5">
    <source>
        <dbReference type="SAM" id="MobiDB-lite"/>
    </source>
</evidence>
<dbReference type="SUPFAM" id="SSF52540">
    <property type="entry name" value="P-loop containing nucleoside triphosphate hydrolases"/>
    <property type="match status" value="1"/>
</dbReference>
<dbReference type="AlphaFoldDB" id="A0A812P4Y7"/>
<keyword evidence="3 4" id="KW-0238">DNA-binding</keyword>
<dbReference type="SUPFAM" id="SSF50249">
    <property type="entry name" value="Nucleic acid-binding proteins"/>
    <property type="match status" value="1"/>
</dbReference>
<gene>
    <name evidence="7" type="primary">Mcm8</name>
    <name evidence="7" type="ORF">SNAT2548_LOCUS16682</name>
</gene>
<dbReference type="PANTHER" id="PTHR11630">
    <property type="entry name" value="DNA REPLICATION LICENSING FACTOR MCM FAMILY MEMBER"/>
    <property type="match status" value="1"/>
</dbReference>
<dbReference type="Gene3D" id="2.20.28.10">
    <property type="match status" value="1"/>
</dbReference>
<dbReference type="Pfam" id="PF17855">
    <property type="entry name" value="MCM_lid"/>
    <property type="match status" value="1"/>
</dbReference>
<accession>A0A812P4Y7</accession>
<dbReference type="GO" id="GO:0005524">
    <property type="term" value="F:ATP binding"/>
    <property type="evidence" value="ECO:0007669"/>
    <property type="project" value="UniProtKB-KW"/>
</dbReference>
<evidence type="ECO:0000259" key="6">
    <source>
        <dbReference type="PROSITE" id="PS50051"/>
    </source>
</evidence>
<sequence>MSRPEVQEALQWCLAFANAVLNPRSVDVLTAFQTTRARFTLEDLRSLRSDRSREEFSKQLYSQPFRFLAEVGLGFDLANSAVRRQCPEHFQAQGDAHFHKAAPVLQRPVDVEVVAKELEQPVQSVRSDLIDRYVGLKGSIVRAASIAPLITDVSFTCSRCNSEVRVSAVEGRFQYPSSCPKKCRFARFSANRDKCQAIDWQRIRLQEDFSELVASGAPQRRMPRTLDCDLKRSLVGSCVPGDAVTLYGIIRCMPTSGTMSAGDSRQAPSKSLYVLYLEVKAVVNSRRAEGLNQVGGTAQAGEEDFTALQLSFIREIYKEKEKLPMLVASFCQHIYGQPLVKAALLLSLLGGRPLRAEGAERRLRRRGDIHVLLLGDPGLGKSELLRALARLSSRGVYVSGNSSSTAGLTASVVRDPSGEFALEAGALILADNGLCCIDEFDKMGQDQHSLLEAMEQQTVSIAKAGIVCTLPARTTVVTAANPSKGSWDMSLTLAQNLKGVMSEALLSRFDVIFLMRTAEDPGQDTAMSRHIVQQRMHGTPRPASSPTEDWSNSVDAETNRSSLKVRLSRPGVEALPVELLQTYLRYAKKFAQPTLSRAARRRIKDYYMQRRAAGGAVLVTPRLLEALIRLSEARAKAELRRWVLESDVEDVIELLSSGSDFQEEFLQAPIRKGKSKPNAIVDRVLQFLDRRARAGGSREFQEAELRAAAGPGAEGRDWDKALQLLNDPGTLTLSAGGRYIFNPSMR</sequence>
<dbReference type="Pfam" id="PF17207">
    <property type="entry name" value="MCM_OB"/>
    <property type="match status" value="1"/>
</dbReference>
<dbReference type="PANTHER" id="PTHR11630:SF47">
    <property type="entry name" value="DNA HELICASE MCM8"/>
    <property type="match status" value="1"/>
</dbReference>
<comment type="caution">
    <text evidence="7">The sequence shown here is derived from an EMBL/GenBank/DDBJ whole genome shotgun (WGS) entry which is preliminary data.</text>
</comment>
<dbReference type="OrthoDB" id="422555at2759"/>
<dbReference type="InterPro" id="IPR001208">
    <property type="entry name" value="MCM_dom"/>
</dbReference>
<evidence type="ECO:0000256" key="2">
    <source>
        <dbReference type="ARBA" id="ARBA00022840"/>
    </source>
</evidence>
<organism evidence="7 8">
    <name type="scientific">Symbiodinium natans</name>
    <dbReference type="NCBI Taxonomy" id="878477"/>
    <lineage>
        <taxon>Eukaryota</taxon>
        <taxon>Sar</taxon>
        <taxon>Alveolata</taxon>
        <taxon>Dinophyceae</taxon>
        <taxon>Suessiales</taxon>
        <taxon>Symbiodiniaceae</taxon>
        <taxon>Symbiodinium</taxon>
    </lineage>
</organism>
<evidence type="ECO:0000256" key="4">
    <source>
        <dbReference type="RuleBase" id="RU004070"/>
    </source>
</evidence>
<keyword evidence="2 4" id="KW-0067">ATP-binding</keyword>
<evidence type="ECO:0000313" key="8">
    <source>
        <dbReference type="Proteomes" id="UP000604046"/>
    </source>
</evidence>
<evidence type="ECO:0000313" key="7">
    <source>
        <dbReference type="EMBL" id="CAE7318187.1"/>
    </source>
</evidence>
<dbReference type="GO" id="GO:0042555">
    <property type="term" value="C:MCM complex"/>
    <property type="evidence" value="ECO:0007669"/>
    <property type="project" value="TreeGrafter"/>
</dbReference>
<dbReference type="InterPro" id="IPR012340">
    <property type="entry name" value="NA-bd_OB-fold"/>
</dbReference>
<feature type="region of interest" description="Disordered" evidence="5">
    <location>
        <begin position="535"/>
        <end position="556"/>
    </location>
</feature>
<dbReference type="GO" id="GO:0003697">
    <property type="term" value="F:single-stranded DNA binding"/>
    <property type="evidence" value="ECO:0007669"/>
    <property type="project" value="TreeGrafter"/>
</dbReference>
<dbReference type="InterPro" id="IPR027417">
    <property type="entry name" value="P-loop_NTPase"/>
</dbReference>
<dbReference type="PROSITE" id="PS50051">
    <property type="entry name" value="MCM_2"/>
    <property type="match status" value="1"/>
</dbReference>
<dbReference type="InterPro" id="IPR003593">
    <property type="entry name" value="AAA+_ATPase"/>
</dbReference>
<dbReference type="Proteomes" id="UP000604046">
    <property type="component" value="Unassembled WGS sequence"/>
</dbReference>
<proteinExistence type="inferred from homology"/>
<feature type="compositionally biased region" description="Polar residues" evidence="5">
    <location>
        <begin position="542"/>
        <end position="556"/>
    </location>
</feature>
<dbReference type="InterPro" id="IPR031327">
    <property type="entry name" value="MCM"/>
</dbReference>
<evidence type="ECO:0000256" key="3">
    <source>
        <dbReference type="ARBA" id="ARBA00023125"/>
    </source>
</evidence>
<dbReference type="EMBL" id="CAJNDS010002087">
    <property type="protein sequence ID" value="CAE7318187.1"/>
    <property type="molecule type" value="Genomic_DNA"/>
</dbReference>
<comment type="similarity">
    <text evidence="4">Belongs to the MCM family.</text>
</comment>
<dbReference type="PRINTS" id="PR01657">
    <property type="entry name" value="MCMFAMILY"/>
</dbReference>
<dbReference type="Gene3D" id="3.40.50.300">
    <property type="entry name" value="P-loop containing nucleotide triphosphate hydrolases"/>
    <property type="match status" value="1"/>
</dbReference>
<dbReference type="InterPro" id="IPR041562">
    <property type="entry name" value="MCM_lid"/>
</dbReference>
<feature type="domain" description="MCM C-terminal AAA(+) ATPase" evidence="6">
    <location>
        <begin position="322"/>
        <end position="531"/>
    </location>
</feature>
<protein>
    <submittedName>
        <fullName evidence="7">Mcm8 protein</fullName>
    </submittedName>
</protein>
<dbReference type="GO" id="GO:0005634">
    <property type="term" value="C:nucleus"/>
    <property type="evidence" value="ECO:0007669"/>
    <property type="project" value="TreeGrafter"/>
</dbReference>
<dbReference type="Gene3D" id="2.40.50.140">
    <property type="entry name" value="Nucleic acid-binding proteins"/>
    <property type="match status" value="1"/>
</dbReference>
<dbReference type="Pfam" id="PF00493">
    <property type="entry name" value="MCM"/>
    <property type="match status" value="1"/>
</dbReference>
<dbReference type="SMART" id="SM00382">
    <property type="entry name" value="AAA"/>
    <property type="match status" value="1"/>
</dbReference>
<keyword evidence="8" id="KW-1185">Reference proteome</keyword>